<evidence type="ECO:0000313" key="2">
    <source>
        <dbReference type="Proteomes" id="UP000654075"/>
    </source>
</evidence>
<feature type="non-terminal residue" evidence="1">
    <location>
        <position position="1"/>
    </location>
</feature>
<dbReference type="EMBL" id="CAJNNV010020260">
    <property type="protein sequence ID" value="CAE8607025.1"/>
    <property type="molecule type" value="Genomic_DNA"/>
</dbReference>
<gene>
    <name evidence="1" type="ORF">PGLA1383_LOCUS24973</name>
</gene>
<organism evidence="1 2">
    <name type="scientific">Polarella glacialis</name>
    <name type="common">Dinoflagellate</name>
    <dbReference type="NCBI Taxonomy" id="89957"/>
    <lineage>
        <taxon>Eukaryota</taxon>
        <taxon>Sar</taxon>
        <taxon>Alveolata</taxon>
        <taxon>Dinophyceae</taxon>
        <taxon>Suessiales</taxon>
        <taxon>Suessiaceae</taxon>
        <taxon>Polarella</taxon>
    </lineage>
</organism>
<sequence>AAFGEESFQKLMRRAEASHPNRGKRGHADQAAFMPQLQGLLVHVYRTVLPKKPWCLEPGWAGYRQMMLRMVSVAQDPRVVQGKEDINRLLGLPRHTVIRPPTEEPVMVETPDGNGNLTACGAQMLIDTDGDAAHEFWEEDKAGVLRRVPAEE</sequence>
<evidence type="ECO:0000313" key="1">
    <source>
        <dbReference type="EMBL" id="CAE8607025.1"/>
    </source>
</evidence>
<comment type="caution">
    <text evidence="1">The sequence shown here is derived from an EMBL/GenBank/DDBJ whole genome shotgun (WGS) entry which is preliminary data.</text>
</comment>
<reference evidence="1" key="1">
    <citation type="submission" date="2021-02" db="EMBL/GenBank/DDBJ databases">
        <authorList>
            <person name="Dougan E. K."/>
            <person name="Rhodes N."/>
            <person name="Thang M."/>
            <person name="Chan C."/>
        </authorList>
    </citation>
    <scope>NUCLEOTIDE SEQUENCE</scope>
</reference>
<accession>A0A813F0I4</accession>
<dbReference type="Proteomes" id="UP000654075">
    <property type="component" value="Unassembled WGS sequence"/>
</dbReference>
<dbReference type="OrthoDB" id="427683at2759"/>
<protein>
    <submittedName>
        <fullName evidence="1">Uncharacterized protein</fullName>
    </submittedName>
</protein>
<name>A0A813F0I4_POLGL</name>
<keyword evidence="2" id="KW-1185">Reference proteome</keyword>
<proteinExistence type="predicted"/>
<dbReference type="AlphaFoldDB" id="A0A813F0I4"/>